<reference evidence="1 2" key="1">
    <citation type="submission" date="2016-03" db="EMBL/GenBank/DDBJ databases">
        <title>EvidentialGene: Evidence-directed Construction of Genes on Genomes.</title>
        <authorList>
            <person name="Gilbert D.G."/>
            <person name="Choi J.-H."/>
            <person name="Mockaitis K."/>
            <person name="Colbourne J."/>
            <person name="Pfrender M."/>
        </authorList>
    </citation>
    <scope>NUCLEOTIDE SEQUENCE [LARGE SCALE GENOMIC DNA]</scope>
    <source>
        <strain evidence="1 2">Xinb3</strain>
        <tissue evidence="1">Complete organism</tissue>
    </source>
</reference>
<keyword evidence="2" id="KW-1185">Reference proteome</keyword>
<organism evidence="1 2">
    <name type="scientific">Daphnia magna</name>
    <dbReference type="NCBI Taxonomy" id="35525"/>
    <lineage>
        <taxon>Eukaryota</taxon>
        <taxon>Metazoa</taxon>
        <taxon>Ecdysozoa</taxon>
        <taxon>Arthropoda</taxon>
        <taxon>Crustacea</taxon>
        <taxon>Branchiopoda</taxon>
        <taxon>Diplostraca</taxon>
        <taxon>Cladocera</taxon>
        <taxon>Anomopoda</taxon>
        <taxon>Daphniidae</taxon>
        <taxon>Daphnia</taxon>
    </lineage>
</organism>
<protein>
    <submittedName>
        <fullName evidence="1">Uncharacterized protein</fullName>
    </submittedName>
</protein>
<dbReference type="AlphaFoldDB" id="A0A164YK39"/>
<proteinExistence type="predicted"/>
<comment type="caution">
    <text evidence="1">The sequence shown here is derived from an EMBL/GenBank/DDBJ whole genome shotgun (WGS) entry which is preliminary data.</text>
</comment>
<accession>A0A164YK39</accession>
<name>A0A164YK39_9CRUS</name>
<sequence>MHGDDTNLWRFTGKKLITSMEKILKVSATSVFLFLYILRNNQP</sequence>
<evidence type="ECO:0000313" key="1">
    <source>
        <dbReference type="EMBL" id="KZS15335.1"/>
    </source>
</evidence>
<dbReference type="Proteomes" id="UP000076858">
    <property type="component" value="Unassembled WGS sequence"/>
</dbReference>
<evidence type="ECO:0000313" key="2">
    <source>
        <dbReference type="Proteomes" id="UP000076858"/>
    </source>
</evidence>
<dbReference type="EMBL" id="LRGB01000885">
    <property type="protein sequence ID" value="KZS15335.1"/>
    <property type="molecule type" value="Genomic_DNA"/>
</dbReference>
<gene>
    <name evidence="1" type="ORF">APZ42_019123</name>
</gene>